<dbReference type="PANTHER" id="PTHR30005">
    <property type="entry name" value="EXOPOLYPHOSPHATASE"/>
    <property type="match status" value="1"/>
</dbReference>
<dbReference type="RefSeq" id="WP_190617021.1">
    <property type="nucleotide sequence ID" value="NZ_CP061538.1"/>
</dbReference>
<dbReference type="AlphaFoldDB" id="A0A7H2BIK8"/>
<sequence length="317" mass="34193">MRIGAIDCGTNSIRLLIAEVEQTENGPQLVDLERIMKIVRLGEGVDATGKFAEAALQRTFAVAREYAEILARYDVQSLRFGATSATRDAQNRQIFIEGIEEILGVRPEVIAGEEEAALSFAGAASAVNNSDQRTVVVDLGGGSTEFVLGNQQGIVAARSLNIGCVRLTERYAASSPLTVEQREQILLDVDRAIDEAAETIDFYSAERLIGVAGTATTVTAHALNLDTYDSQAINATYLPVKEIEKAARSLYSMDREQRAALGFMHEGRIDVIGTGALIWARIVERLSQLSGGKIDGAIASEFDILDGLVLSQIDSTR</sequence>
<dbReference type="EMBL" id="CP061538">
    <property type="protein sequence ID" value="QNV39504.1"/>
    <property type="molecule type" value="Genomic_DNA"/>
</dbReference>
<dbReference type="Gene3D" id="3.30.420.150">
    <property type="entry name" value="Exopolyphosphatase. Domain 2"/>
    <property type="match status" value="1"/>
</dbReference>
<dbReference type="PANTHER" id="PTHR30005:SF13">
    <property type="entry name" value="EXOPOLYPHOSPHATASE 2"/>
    <property type="match status" value="1"/>
</dbReference>
<feature type="domain" description="Ppx/GppA phosphatase N-terminal" evidence="1">
    <location>
        <begin position="27"/>
        <end position="289"/>
    </location>
</feature>
<dbReference type="InterPro" id="IPR043129">
    <property type="entry name" value="ATPase_NBD"/>
</dbReference>
<dbReference type="InterPro" id="IPR003695">
    <property type="entry name" value="Ppx_GppA_N"/>
</dbReference>
<protein>
    <submittedName>
        <fullName evidence="2">Ppx/GppA family phosphatase</fullName>
    </submittedName>
</protein>
<dbReference type="Gene3D" id="3.30.420.40">
    <property type="match status" value="1"/>
</dbReference>
<evidence type="ECO:0000313" key="3">
    <source>
        <dbReference type="Proteomes" id="UP000516421"/>
    </source>
</evidence>
<evidence type="ECO:0000313" key="2">
    <source>
        <dbReference type="EMBL" id="QNV39504.1"/>
    </source>
</evidence>
<dbReference type="InterPro" id="IPR050273">
    <property type="entry name" value="GppA/Ppx_hydrolase"/>
</dbReference>
<proteinExistence type="predicted"/>
<dbReference type="CDD" id="cd24119">
    <property type="entry name" value="ASKHA_NBD_MtPPX2-like"/>
    <property type="match status" value="1"/>
</dbReference>
<dbReference type="GO" id="GO:0016462">
    <property type="term" value="F:pyrophosphatase activity"/>
    <property type="evidence" value="ECO:0007669"/>
    <property type="project" value="TreeGrafter"/>
</dbReference>
<dbReference type="KEGG" id="rama:IDM48_08995"/>
<organism evidence="2 3">
    <name type="scientific">Rothia amarae</name>
    <dbReference type="NCBI Taxonomy" id="169480"/>
    <lineage>
        <taxon>Bacteria</taxon>
        <taxon>Bacillati</taxon>
        <taxon>Actinomycetota</taxon>
        <taxon>Actinomycetes</taxon>
        <taxon>Micrococcales</taxon>
        <taxon>Micrococcaceae</taxon>
        <taxon>Rothia</taxon>
    </lineage>
</organism>
<accession>A0A7H2BIK8</accession>
<gene>
    <name evidence="2" type="ORF">IDM48_08995</name>
</gene>
<dbReference type="SUPFAM" id="SSF53067">
    <property type="entry name" value="Actin-like ATPase domain"/>
    <property type="match status" value="2"/>
</dbReference>
<keyword evidence="3" id="KW-1185">Reference proteome</keyword>
<name>A0A7H2BIK8_9MICC</name>
<reference evidence="2 3" key="1">
    <citation type="submission" date="2020-09" db="EMBL/GenBank/DDBJ databases">
        <title>Investigation of environmental microbe.</title>
        <authorList>
            <person name="Ou Y."/>
            <person name="Kang Q."/>
        </authorList>
    </citation>
    <scope>NUCLEOTIDE SEQUENCE [LARGE SCALE GENOMIC DNA]</scope>
    <source>
        <strain evidence="2 3">KJZ-9</strain>
    </source>
</reference>
<evidence type="ECO:0000259" key="1">
    <source>
        <dbReference type="Pfam" id="PF02541"/>
    </source>
</evidence>
<dbReference type="Proteomes" id="UP000516421">
    <property type="component" value="Chromosome"/>
</dbReference>
<dbReference type="Pfam" id="PF02541">
    <property type="entry name" value="Ppx-GppA"/>
    <property type="match status" value="1"/>
</dbReference>